<name>A0A267DB49_9PLAT</name>
<evidence type="ECO:0008006" key="5">
    <source>
        <dbReference type="Google" id="ProtNLM"/>
    </source>
</evidence>
<comment type="caution">
    <text evidence="2">The sequence shown here is derived from an EMBL/GenBank/DDBJ whole genome shotgun (WGS) entry which is preliminary data.</text>
</comment>
<reference evidence="2 4" key="1">
    <citation type="submission" date="2017-06" db="EMBL/GenBank/DDBJ databases">
        <title>A platform for efficient transgenesis in Macrostomum lignano, a flatworm model organism for stem cell research.</title>
        <authorList>
            <person name="Berezikov E."/>
        </authorList>
    </citation>
    <scope>NUCLEOTIDE SEQUENCE [LARGE SCALE GENOMIC DNA]</scope>
    <source>
        <strain evidence="2">DV1</strain>
        <tissue evidence="2">Whole organism</tissue>
    </source>
</reference>
<feature type="region of interest" description="Disordered" evidence="1">
    <location>
        <begin position="47"/>
        <end position="74"/>
    </location>
</feature>
<dbReference type="GO" id="GO:0061617">
    <property type="term" value="C:MICOS complex"/>
    <property type="evidence" value="ECO:0007669"/>
    <property type="project" value="TreeGrafter"/>
</dbReference>
<feature type="non-terminal residue" evidence="2">
    <location>
        <position position="1"/>
    </location>
</feature>
<dbReference type="AlphaFoldDB" id="A0A267DB49"/>
<evidence type="ECO:0000313" key="2">
    <source>
        <dbReference type="EMBL" id="PAA46513.1"/>
    </source>
</evidence>
<dbReference type="PANTHER" id="PTHR21588:SF18">
    <property type="entry name" value="MICOS COMPLEX SUBUNIT MIC19"/>
    <property type="match status" value="1"/>
</dbReference>
<keyword evidence="4" id="KW-1185">Reference proteome</keyword>
<dbReference type="EMBL" id="NIVC01004824">
    <property type="protein sequence ID" value="PAA46513.1"/>
    <property type="molecule type" value="Genomic_DNA"/>
</dbReference>
<organism evidence="2 4">
    <name type="scientific">Macrostomum lignano</name>
    <dbReference type="NCBI Taxonomy" id="282301"/>
    <lineage>
        <taxon>Eukaryota</taxon>
        <taxon>Metazoa</taxon>
        <taxon>Spiralia</taxon>
        <taxon>Lophotrochozoa</taxon>
        <taxon>Platyhelminthes</taxon>
        <taxon>Rhabditophora</taxon>
        <taxon>Macrostomorpha</taxon>
        <taxon>Macrostomida</taxon>
        <taxon>Macrostomidae</taxon>
        <taxon>Macrostomum</taxon>
    </lineage>
</organism>
<evidence type="ECO:0000313" key="4">
    <source>
        <dbReference type="Proteomes" id="UP000215902"/>
    </source>
</evidence>
<sequence length="187" mass="21104">SLQSTKVQPAMGNANSNERTTTLSRDTYFFITEDVQDRLRLAEKRQVNLSSEGEDSAPSAGRPQSHSLADSVADSIRQTQQLDQLQRDYESRLAKLEERSQARFQSAAGQFSAAVNRVESKFIDREAPPPCCQAEKEAVRQCYAANVRYPLRCSQMVAAFEQCVTEQRRAFVIRQRKSETAKEAGYM</sequence>
<dbReference type="EMBL" id="NIVC01000551">
    <property type="protein sequence ID" value="PAA81089.1"/>
    <property type="molecule type" value="Genomic_DNA"/>
</dbReference>
<dbReference type="Proteomes" id="UP000215902">
    <property type="component" value="Unassembled WGS sequence"/>
</dbReference>
<accession>A0A267DB49</accession>
<evidence type="ECO:0000313" key="3">
    <source>
        <dbReference type="EMBL" id="PAA81089.1"/>
    </source>
</evidence>
<protein>
    <recommendedName>
        <fullName evidence="5">CHCH domain-containing protein</fullName>
    </recommendedName>
</protein>
<dbReference type="GO" id="GO:0007007">
    <property type="term" value="P:inner mitochondrial membrane organization"/>
    <property type="evidence" value="ECO:0007669"/>
    <property type="project" value="TreeGrafter"/>
</dbReference>
<proteinExistence type="predicted"/>
<evidence type="ECO:0000256" key="1">
    <source>
        <dbReference type="SAM" id="MobiDB-lite"/>
    </source>
</evidence>
<dbReference type="InterPro" id="IPR052632">
    <property type="entry name" value="MICOS_subunit_Mic19"/>
</dbReference>
<gene>
    <name evidence="2" type="ORF">BOX15_Mlig027400g2</name>
    <name evidence="3" type="ORF">BOX15_Mlig027400g3</name>
</gene>
<feature type="region of interest" description="Disordered" evidence="1">
    <location>
        <begin position="1"/>
        <end position="22"/>
    </location>
</feature>
<dbReference type="PANTHER" id="PTHR21588">
    <property type="entry name" value="COILED-COIL-HELIX-COILED-COIL-HELIX DOMAIN CONTAINING 6"/>
    <property type="match status" value="1"/>
</dbReference>
<dbReference type="OrthoDB" id="70030at2759"/>
<dbReference type="STRING" id="282301.A0A267DB49"/>